<dbReference type="SUPFAM" id="SSF63829">
    <property type="entry name" value="Calcium-dependent phosphotriesterase"/>
    <property type="match status" value="1"/>
</dbReference>
<dbReference type="PANTHER" id="PTHR10009:SF18">
    <property type="entry name" value="PROTEIN YELLOW-LIKE PROTEIN"/>
    <property type="match status" value="1"/>
</dbReference>
<dbReference type="Gene3D" id="2.120.10.30">
    <property type="entry name" value="TolB, C-terminal domain"/>
    <property type="match status" value="1"/>
</dbReference>
<keyword evidence="3" id="KW-0732">Signal</keyword>
<evidence type="ECO:0000256" key="2">
    <source>
        <dbReference type="ARBA" id="ARBA00022525"/>
    </source>
</evidence>
<dbReference type="InterPro" id="IPR011042">
    <property type="entry name" value="6-blade_b-propeller_TolB-like"/>
</dbReference>
<dbReference type="InterPro" id="IPR017996">
    <property type="entry name" value="MRJP/yellow-related"/>
</dbReference>
<dbReference type="Proteomes" id="UP000547879">
    <property type="component" value="Unassembled WGS sequence"/>
</dbReference>
<evidence type="ECO:0000313" key="4">
    <source>
        <dbReference type="EMBL" id="MBB6163662.1"/>
    </source>
</evidence>
<accession>A0A7X0D0R0</accession>
<organism evidence="4 5">
    <name type="scientific">Rhizobium wenxiniae</name>
    <dbReference type="NCBI Taxonomy" id="1737357"/>
    <lineage>
        <taxon>Bacteria</taxon>
        <taxon>Pseudomonadati</taxon>
        <taxon>Pseudomonadota</taxon>
        <taxon>Alphaproteobacteria</taxon>
        <taxon>Hyphomicrobiales</taxon>
        <taxon>Rhizobiaceae</taxon>
        <taxon>Rhizobium/Agrobacterium group</taxon>
        <taxon>Rhizobium</taxon>
    </lineage>
</organism>
<comment type="caution">
    <text evidence="4">The sequence shown here is derived from an EMBL/GenBank/DDBJ whole genome shotgun (WGS) entry which is preliminary data.</text>
</comment>
<dbReference type="EMBL" id="JACHEG010000003">
    <property type="protein sequence ID" value="MBB6163662.1"/>
    <property type="molecule type" value="Genomic_DNA"/>
</dbReference>
<dbReference type="Pfam" id="PF03022">
    <property type="entry name" value="MRJP"/>
    <property type="match status" value="1"/>
</dbReference>
<feature type="chain" id="PRO_5030913705" evidence="3">
    <location>
        <begin position="24"/>
        <end position="384"/>
    </location>
</feature>
<protein>
    <submittedName>
        <fullName evidence="4">Sugar lactone lactonase YvrE</fullName>
    </submittedName>
</protein>
<keyword evidence="2" id="KW-0964">Secreted</keyword>
<evidence type="ECO:0000256" key="3">
    <source>
        <dbReference type="SAM" id="SignalP"/>
    </source>
</evidence>
<dbReference type="GO" id="GO:0005576">
    <property type="term" value="C:extracellular region"/>
    <property type="evidence" value="ECO:0007669"/>
    <property type="project" value="UniProtKB-SubCell"/>
</dbReference>
<sequence length="384" mass="41033">MNTKLLKIGTAIAITLASTAAFAVDEHRKIETVASFPDAMLTGVTVSANGRIFVNYPRWGDDVPFTVAEVVNGKAVAYPDASINKADPSNPGKSLISVQSVVVDAENRLWILDTAAPGFKPPLAGGPKMIAVDLETNKIVKTIVFPQDVILTSTYVNDVRFDLTQGGEGVAYITDSSLTGPGAIIVVDLATGTATRRLSGDKTTAADPEFTAEIDDQKLLNRPQGGKTSPVKIASDGIAISADGATLYFSPLSSRHLYSVPTASLRDATLPEDKLAAQVVDLGLKGASDGLESDNNGRVYGGDYEHHSIRMLENGKWSTIAQSKEIQWPDTLSVAADGYLYFTANQLNRQAGFHNGKDLRVKPYKLFRIKIDGGPVVLKKGQRS</sequence>
<feature type="signal peptide" evidence="3">
    <location>
        <begin position="1"/>
        <end position="23"/>
    </location>
</feature>
<name>A0A7X0D0R0_9HYPH</name>
<dbReference type="PANTHER" id="PTHR10009">
    <property type="entry name" value="PROTEIN YELLOW-RELATED"/>
    <property type="match status" value="1"/>
</dbReference>
<comment type="subcellular location">
    <subcellularLocation>
        <location evidence="1">Secreted</location>
    </subcellularLocation>
</comment>
<dbReference type="RefSeq" id="WP_183993548.1">
    <property type="nucleotide sequence ID" value="NZ_BMHW01000008.1"/>
</dbReference>
<proteinExistence type="predicted"/>
<gene>
    <name evidence="4" type="ORF">HNQ72_003502</name>
</gene>
<keyword evidence="5" id="KW-1185">Reference proteome</keyword>
<evidence type="ECO:0000256" key="1">
    <source>
        <dbReference type="ARBA" id="ARBA00004613"/>
    </source>
</evidence>
<evidence type="ECO:0000313" key="5">
    <source>
        <dbReference type="Proteomes" id="UP000547879"/>
    </source>
</evidence>
<dbReference type="AlphaFoldDB" id="A0A7X0D0R0"/>
<reference evidence="4 5" key="1">
    <citation type="submission" date="2020-08" db="EMBL/GenBank/DDBJ databases">
        <title>Genomic Encyclopedia of Type Strains, Phase IV (KMG-IV): sequencing the most valuable type-strain genomes for metagenomic binning, comparative biology and taxonomic classification.</title>
        <authorList>
            <person name="Goeker M."/>
        </authorList>
    </citation>
    <scope>NUCLEOTIDE SEQUENCE [LARGE SCALE GENOMIC DNA]</scope>
    <source>
        <strain evidence="4 5">DSM 100734</strain>
    </source>
</reference>